<dbReference type="AlphaFoldDB" id="A0A5A7PEQ8"/>
<dbReference type="Proteomes" id="UP000325081">
    <property type="component" value="Unassembled WGS sequence"/>
</dbReference>
<evidence type="ECO:0000313" key="8">
    <source>
        <dbReference type="EMBL" id="GER30767.1"/>
    </source>
</evidence>
<keyword evidence="5" id="KW-0539">Nucleus</keyword>
<proteinExistence type="predicted"/>
<feature type="region of interest" description="Disordered" evidence="6">
    <location>
        <begin position="101"/>
        <end position="143"/>
    </location>
</feature>
<reference evidence="9" key="1">
    <citation type="journal article" date="2019" name="Curr. Biol.">
        <title>Genome Sequence of Striga asiatica Provides Insight into the Evolution of Plant Parasitism.</title>
        <authorList>
            <person name="Yoshida S."/>
            <person name="Kim S."/>
            <person name="Wafula E.K."/>
            <person name="Tanskanen J."/>
            <person name="Kim Y.M."/>
            <person name="Honaas L."/>
            <person name="Yang Z."/>
            <person name="Spallek T."/>
            <person name="Conn C.E."/>
            <person name="Ichihashi Y."/>
            <person name="Cheong K."/>
            <person name="Cui S."/>
            <person name="Der J.P."/>
            <person name="Gundlach H."/>
            <person name="Jiao Y."/>
            <person name="Hori C."/>
            <person name="Ishida J.K."/>
            <person name="Kasahara H."/>
            <person name="Kiba T."/>
            <person name="Kim M.S."/>
            <person name="Koo N."/>
            <person name="Laohavisit A."/>
            <person name="Lee Y.H."/>
            <person name="Lumba S."/>
            <person name="McCourt P."/>
            <person name="Mortimer J.C."/>
            <person name="Mutuku J.M."/>
            <person name="Nomura T."/>
            <person name="Sasaki-Sekimoto Y."/>
            <person name="Seto Y."/>
            <person name="Wang Y."/>
            <person name="Wakatake T."/>
            <person name="Sakakibara H."/>
            <person name="Demura T."/>
            <person name="Yamaguchi S."/>
            <person name="Yoneyama K."/>
            <person name="Manabe R.I."/>
            <person name="Nelson D.C."/>
            <person name="Schulman A.H."/>
            <person name="Timko M.P."/>
            <person name="dePamphilis C.W."/>
            <person name="Choi D."/>
            <person name="Shirasu K."/>
        </authorList>
    </citation>
    <scope>NUCLEOTIDE SEQUENCE [LARGE SCALE GENOMIC DNA]</scope>
    <source>
        <strain evidence="9">cv. UVA1</strain>
    </source>
</reference>
<sequence>MDPKPHNNQSSQPNKPDPAKKQSKDRHTKVDGRGRRIRMPALCAARVFQLTRELGHRSDGETIEWLLHHAEPAIIAATGSGTVPANFSTLSTSLRGGAGTMWARPGPPLLGPGSDEPGLLGKRAHREEEEEDDAGSPEPGRVVRARAQEPVWALARMLPAMQQEWLYRAAQMQRVSGPGLFSPVQFGSLVVQQHQQQQSPVHQLGLGVAETNLGVLASFNAFSDET</sequence>
<gene>
    <name evidence="8" type="ORF">STAS_06734</name>
</gene>
<dbReference type="EMBL" id="BKCP01004394">
    <property type="protein sequence ID" value="GER30767.1"/>
    <property type="molecule type" value="Genomic_DNA"/>
</dbReference>
<dbReference type="Pfam" id="PF03634">
    <property type="entry name" value="TCP"/>
    <property type="match status" value="1"/>
</dbReference>
<dbReference type="GO" id="GO:0043565">
    <property type="term" value="F:sequence-specific DNA binding"/>
    <property type="evidence" value="ECO:0007669"/>
    <property type="project" value="TreeGrafter"/>
</dbReference>
<dbReference type="PANTHER" id="PTHR31072">
    <property type="entry name" value="TRANSCRIPTION FACTOR TCP4-RELATED"/>
    <property type="match status" value="1"/>
</dbReference>
<evidence type="ECO:0000256" key="4">
    <source>
        <dbReference type="ARBA" id="ARBA00023163"/>
    </source>
</evidence>
<comment type="subcellular location">
    <subcellularLocation>
        <location evidence="1">Nucleus</location>
    </subcellularLocation>
</comment>
<organism evidence="8 9">
    <name type="scientific">Striga asiatica</name>
    <name type="common">Asiatic witchweed</name>
    <name type="synonym">Buchnera asiatica</name>
    <dbReference type="NCBI Taxonomy" id="4170"/>
    <lineage>
        <taxon>Eukaryota</taxon>
        <taxon>Viridiplantae</taxon>
        <taxon>Streptophyta</taxon>
        <taxon>Embryophyta</taxon>
        <taxon>Tracheophyta</taxon>
        <taxon>Spermatophyta</taxon>
        <taxon>Magnoliopsida</taxon>
        <taxon>eudicotyledons</taxon>
        <taxon>Gunneridae</taxon>
        <taxon>Pentapetalae</taxon>
        <taxon>asterids</taxon>
        <taxon>lamiids</taxon>
        <taxon>Lamiales</taxon>
        <taxon>Orobanchaceae</taxon>
        <taxon>Buchnereae</taxon>
        <taxon>Striga</taxon>
    </lineage>
</organism>
<evidence type="ECO:0000256" key="5">
    <source>
        <dbReference type="ARBA" id="ARBA00023242"/>
    </source>
</evidence>
<name>A0A5A7PEQ8_STRAF</name>
<dbReference type="OrthoDB" id="1904351at2759"/>
<keyword evidence="9" id="KW-1185">Reference proteome</keyword>
<protein>
    <submittedName>
        <fullName evidence="8">Transcription factor</fullName>
    </submittedName>
</protein>
<keyword evidence="3" id="KW-0238">DNA-binding</keyword>
<accession>A0A5A7PEQ8</accession>
<evidence type="ECO:0000313" key="9">
    <source>
        <dbReference type="Proteomes" id="UP000325081"/>
    </source>
</evidence>
<feature type="region of interest" description="Disordered" evidence="6">
    <location>
        <begin position="1"/>
        <end position="37"/>
    </location>
</feature>
<feature type="domain" description="TCP" evidence="7">
    <location>
        <begin position="23"/>
        <end position="77"/>
    </location>
</feature>
<evidence type="ECO:0000259" key="7">
    <source>
        <dbReference type="PROSITE" id="PS51369"/>
    </source>
</evidence>
<feature type="compositionally biased region" description="Polar residues" evidence="6">
    <location>
        <begin position="1"/>
        <end position="14"/>
    </location>
</feature>
<keyword evidence="4" id="KW-0804">Transcription</keyword>
<dbReference type="GO" id="GO:0003700">
    <property type="term" value="F:DNA-binding transcription factor activity"/>
    <property type="evidence" value="ECO:0007669"/>
    <property type="project" value="InterPro"/>
</dbReference>
<comment type="caution">
    <text evidence="8">The sequence shown here is derived from an EMBL/GenBank/DDBJ whole genome shotgun (WGS) entry which is preliminary data.</text>
</comment>
<dbReference type="PROSITE" id="PS51369">
    <property type="entry name" value="TCP"/>
    <property type="match status" value="1"/>
</dbReference>
<keyword evidence="2" id="KW-0805">Transcription regulation</keyword>
<dbReference type="InterPro" id="IPR017887">
    <property type="entry name" value="TF_TCP_subgr"/>
</dbReference>
<evidence type="ECO:0000256" key="1">
    <source>
        <dbReference type="ARBA" id="ARBA00004123"/>
    </source>
</evidence>
<evidence type="ECO:0000256" key="2">
    <source>
        <dbReference type="ARBA" id="ARBA00023015"/>
    </source>
</evidence>
<dbReference type="InterPro" id="IPR005333">
    <property type="entry name" value="Transcription_factor_TCP"/>
</dbReference>
<dbReference type="GO" id="GO:0005634">
    <property type="term" value="C:nucleus"/>
    <property type="evidence" value="ECO:0007669"/>
    <property type="project" value="UniProtKB-SubCell"/>
</dbReference>
<dbReference type="PANTHER" id="PTHR31072:SF170">
    <property type="entry name" value="TRANSCRIPTION FACTOR TCP15-RELATED"/>
    <property type="match status" value="1"/>
</dbReference>
<evidence type="ECO:0000256" key="6">
    <source>
        <dbReference type="SAM" id="MobiDB-lite"/>
    </source>
</evidence>
<evidence type="ECO:0000256" key="3">
    <source>
        <dbReference type="ARBA" id="ARBA00023125"/>
    </source>
</evidence>